<feature type="domain" description="YvlB/LiaX N-terminal" evidence="3">
    <location>
        <begin position="2"/>
        <end position="32"/>
    </location>
</feature>
<dbReference type="InterPro" id="IPR053959">
    <property type="entry name" value="YvlB/LiaX_N"/>
</dbReference>
<dbReference type="EMBL" id="JAKIJS010000001">
    <property type="protein sequence ID" value="MCF6138705.1"/>
    <property type="molecule type" value="Genomic_DNA"/>
</dbReference>
<dbReference type="Pfam" id="PF22746">
    <property type="entry name" value="SHOCT-like_DUF2089-C"/>
    <property type="match status" value="1"/>
</dbReference>
<evidence type="ECO:0000313" key="4">
    <source>
        <dbReference type="EMBL" id="MCF6138705.1"/>
    </source>
</evidence>
<evidence type="ECO:0000259" key="3">
    <source>
        <dbReference type="Pfam" id="PF22746"/>
    </source>
</evidence>
<feature type="region of interest" description="Disordered" evidence="1">
    <location>
        <begin position="33"/>
        <end position="82"/>
    </location>
</feature>
<sequence length="382" mass="42498">MEERKMILRMLDEGRISSSEAIDLLKAIGENPDQVMEAEKSSAQTITPNHVSTTTSTGEQKTESEQKSSQKTSNQDTGSNRVESTISKFSGLIDRVVNKLKDSDFDFNFGQAIEVDHVFQENDVFVNKVKAHVTNGGIQLRPWEEQSVRVECSASVFRTQSVDEAKAYFLKNVHFTLEDGELQLMADENRMKVKAVMYVPAHQYKEIQLRTSNGSISLEKMHTNTMTARTSFGDIALDQITGESLEASTSNGKIKLENSAWNKVDLETLNGAIRMNGKYERVEAETLNGSITFVLDESLPGKASFKTVAGKVELLIPDSLLVKANLKATIGSLNCYLDKVKMINESKDVVQKKMEFIANEEAQNTYELDAETKTGSISIAKR</sequence>
<evidence type="ECO:0000313" key="5">
    <source>
        <dbReference type="Proteomes" id="UP001649381"/>
    </source>
</evidence>
<accession>A0ABS9H416</accession>
<dbReference type="Pfam" id="PF13349">
    <property type="entry name" value="DUF4097"/>
    <property type="match status" value="1"/>
</dbReference>
<name>A0ABS9H416_9BACL</name>
<dbReference type="PANTHER" id="PTHR34094">
    <property type="match status" value="1"/>
</dbReference>
<dbReference type="PANTHER" id="PTHR34094:SF1">
    <property type="entry name" value="PROTEIN FAM185A"/>
    <property type="match status" value="1"/>
</dbReference>
<feature type="domain" description="DUF4097" evidence="2">
    <location>
        <begin position="189"/>
        <end position="378"/>
    </location>
</feature>
<organism evidence="4 5">
    <name type="scientific">Pseudalkalibacillus berkeleyi</name>
    <dbReference type="NCBI Taxonomy" id="1069813"/>
    <lineage>
        <taxon>Bacteria</taxon>
        <taxon>Bacillati</taxon>
        <taxon>Bacillota</taxon>
        <taxon>Bacilli</taxon>
        <taxon>Bacillales</taxon>
        <taxon>Fictibacillaceae</taxon>
        <taxon>Pseudalkalibacillus</taxon>
    </lineage>
</organism>
<dbReference type="Proteomes" id="UP001649381">
    <property type="component" value="Unassembled WGS sequence"/>
</dbReference>
<dbReference type="InterPro" id="IPR025164">
    <property type="entry name" value="Toastrack_DUF4097"/>
</dbReference>
<protein>
    <submittedName>
        <fullName evidence="4">DUF4097 domain-containing protein</fullName>
    </submittedName>
</protein>
<dbReference type="RefSeq" id="WP_236336318.1">
    <property type="nucleotide sequence ID" value="NZ_JAKIJS010000001.1"/>
</dbReference>
<proteinExistence type="predicted"/>
<keyword evidence="5" id="KW-1185">Reference proteome</keyword>
<feature type="compositionally biased region" description="Polar residues" evidence="1">
    <location>
        <begin position="41"/>
        <end position="59"/>
    </location>
</feature>
<reference evidence="4 5" key="1">
    <citation type="submission" date="2022-01" db="EMBL/GenBank/DDBJ databases">
        <title>Alkalihalobacillus sp. EGI L200015, a novel bacterium isolated from a salt lake sediment.</title>
        <authorList>
            <person name="Gao L."/>
            <person name="Fang B.-Z."/>
            <person name="Li W.-J."/>
        </authorList>
    </citation>
    <scope>NUCLEOTIDE SEQUENCE [LARGE SCALE GENOMIC DNA]</scope>
    <source>
        <strain evidence="4 5">KCTC 12718</strain>
    </source>
</reference>
<comment type="caution">
    <text evidence="4">The sequence shown here is derived from an EMBL/GenBank/DDBJ whole genome shotgun (WGS) entry which is preliminary data.</text>
</comment>
<feature type="compositionally biased region" description="Polar residues" evidence="1">
    <location>
        <begin position="69"/>
        <end position="82"/>
    </location>
</feature>
<evidence type="ECO:0000256" key="1">
    <source>
        <dbReference type="SAM" id="MobiDB-lite"/>
    </source>
</evidence>
<gene>
    <name evidence="4" type="ORF">L2716_13295</name>
</gene>
<evidence type="ECO:0000259" key="2">
    <source>
        <dbReference type="Pfam" id="PF13349"/>
    </source>
</evidence>